<dbReference type="SUPFAM" id="SSF51679">
    <property type="entry name" value="Bacterial luciferase-like"/>
    <property type="match status" value="1"/>
</dbReference>
<dbReference type="NCBIfam" id="TIGR03558">
    <property type="entry name" value="oxido_grp_1"/>
    <property type="match status" value="1"/>
</dbReference>
<gene>
    <name evidence="3" type="ORF">B0293_21950</name>
</gene>
<dbReference type="InterPro" id="IPR019949">
    <property type="entry name" value="CmoO-like"/>
</dbReference>
<evidence type="ECO:0000259" key="2">
    <source>
        <dbReference type="Pfam" id="PF00296"/>
    </source>
</evidence>
<keyword evidence="4" id="KW-1185">Reference proteome</keyword>
<dbReference type="Pfam" id="PF00296">
    <property type="entry name" value="Bac_luciferase"/>
    <property type="match status" value="1"/>
</dbReference>
<feature type="domain" description="Luciferase-like" evidence="2">
    <location>
        <begin position="25"/>
        <end position="312"/>
    </location>
</feature>
<dbReference type="Gene3D" id="3.20.20.30">
    <property type="entry name" value="Luciferase-like domain"/>
    <property type="match status" value="1"/>
</dbReference>
<name>A0ABX3JB86_9PSEU</name>
<dbReference type="PANTHER" id="PTHR30137:SF6">
    <property type="entry name" value="LUCIFERASE-LIKE MONOOXYGENASE"/>
    <property type="match status" value="1"/>
</dbReference>
<dbReference type="PANTHER" id="PTHR30137">
    <property type="entry name" value="LUCIFERASE-LIKE MONOOXYGENASE"/>
    <property type="match status" value="1"/>
</dbReference>
<dbReference type="InterPro" id="IPR036661">
    <property type="entry name" value="Luciferase-like_sf"/>
</dbReference>
<dbReference type="EMBL" id="MUXN01000016">
    <property type="protein sequence ID" value="OOC04484.1"/>
    <property type="molecule type" value="Genomic_DNA"/>
</dbReference>
<accession>A0ABX3JB86</accession>
<dbReference type="Proteomes" id="UP000188551">
    <property type="component" value="Unassembled WGS sequence"/>
</dbReference>
<reference evidence="3 4" key="1">
    <citation type="submission" date="2017-02" db="EMBL/GenBank/DDBJ databases">
        <title>Amycolatopsis azurea DSM 43854 draft genome.</title>
        <authorList>
            <person name="Mayilraj S."/>
        </authorList>
    </citation>
    <scope>NUCLEOTIDE SEQUENCE [LARGE SCALE GENOMIC DNA]</scope>
    <source>
        <strain evidence="3 4">DSM 43854</strain>
    </source>
</reference>
<evidence type="ECO:0000256" key="1">
    <source>
        <dbReference type="ARBA" id="ARBA00007789"/>
    </source>
</evidence>
<protein>
    <submittedName>
        <fullName evidence="3">Luciferase family oxidoreductase</fullName>
    </submittedName>
</protein>
<dbReference type="InterPro" id="IPR011251">
    <property type="entry name" value="Luciferase-like_dom"/>
</dbReference>
<dbReference type="InterPro" id="IPR050766">
    <property type="entry name" value="Bact_Lucif_Oxidored"/>
</dbReference>
<sequence>MPFGSARVDPEVITLSVLDRSPTRRGGDAPRALRDTVAFARDIEALGYHRFWVSEHHSVPGVAGSAPTVLAAAVASATERIRVGTGGVMLPNHRPLVVAEQFGVLESLFPGRIDMGLGRSVGFTGGVRQALGHEKDDADRFGDQVRELLGFLAGDQTAYPGVHAIPAEGLRVPAFLLATGAGARLAAELGLPLVIAPVRGEGPLLEAIEGYRSGFRPSAQASRPHVVVSTAIAVAETTERARRLLIPEAWSTVYSRTHGVFPPLSPLEEILAGPLSDRDRERLDRALDGQIAGTPDEVGDRLADLVAKTGADEVLVTTSTFDQAERLESYRALAEVARAFRPLDAVLAHASTASRGRNAGG</sequence>
<proteinExistence type="predicted"/>
<comment type="similarity">
    <text evidence="1">To bacterial alkanal monooxygenase alpha and beta chains.</text>
</comment>
<evidence type="ECO:0000313" key="4">
    <source>
        <dbReference type="Proteomes" id="UP000188551"/>
    </source>
</evidence>
<organism evidence="3 4">
    <name type="scientific">Amycolatopsis azurea DSM 43854</name>
    <dbReference type="NCBI Taxonomy" id="1238180"/>
    <lineage>
        <taxon>Bacteria</taxon>
        <taxon>Bacillati</taxon>
        <taxon>Actinomycetota</taxon>
        <taxon>Actinomycetes</taxon>
        <taxon>Pseudonocardiales</taxon>
        <taxon>Pseudonocardiaceae</taxon>
        <taxon>Amycolatopsis</taxon>
    </lineage>
</organism>
<evidence type="ECO:0000313" key="3">
    <source>
        <dbReference type="EMBL" id="OOC04484.1"/>
    </source>
</evidence>
<comment type="caution">
    <text evidence="3">The sequence shown here is derived from an EMBL/GenBank/DDBJ whole genome shotgun (WGS) entry which is preliminary data.</text>
</comment>